<protein>
    <submittedName>
        <fullName evidence="2">Virulence protein-like protein</fullName>
    </submittedName>
</protein>
<gene>
    <name evidence="2" type="ORF">sS8_3686</name>
</gene>
<dbReference type="PANTHER" id="PTHR35810:SF1">
    <property type="entry name" value="CYTOPLASMIC PROTEIN"/>
    <property type="match status" value="1"/>
</dbReference>
<sequence>MNDNKPSGEFLLYETEDGRTRVECRFADDTLWLSRALMADLFQKDDRMFNEHPQNIYEEQQLDPEATVRKFQTARQKGNRKASRNVDTSSMPFSPWATGCARCAAHSPAAGPRSVCGNIR</sequence>
<dbReference type="Proteomes" id="UP000266313">
    <property type="component" value="Chromosome"/>
</dbReference>
<reference evidence="2 3" key="1">
    <citation type="submission" date="2016-12" db="EMBL/GenBank/DDBJ databases">
        <title>Genome sequencing of Methylocaldum marinum.</title>
        <authorList>
            <person name="Takeuchi M."/>
            <person name="Kamagata Y."/>
            <person name="Hiraoka S."/>
            <person name="Oshima K."/>
            <person name="Hattori M."/>
            <person name="Iwasaki W."/>
        </authorList>
    </citation>
    <scope>NUCLEOTIDE SEQUENCE [LARGE SCALE GENOMIC DNA]</scope>
    <source>
        <strain evidence="2 3">S8</strain>
    </source>
</reference>
<dbReference type="EMBL" id="AP017928">
    <property type="protein sequence ID" value="BBA35623.1"/>
    <property type="molecule type" value="Genomic_DNA"/>
</dbReference>
<evidence type="ECO:0000256" key="1">
    <source>
        <dbReference type="SAM" id="MobiDB-lite"/>
    </source>
</evidence>
<dbReference type="PANTHER" id="PTHR35810">
    <property type="entry name" value="CYTOPLASMIC PROTEIN-RELATED"/>
    <property type="match status" value="1"/>
</dbReference>
<dbReference type="RefSeq" id="WP_232020348.1">
    <property type="nucleotide sequence ID" value="NZ_AP017928.1"/>
</dbReference>
<name>A0A250KVC3_9GAMM</name>
<dbReference type="AlphaFoldDB" id="A0A250KVC3"/>
<proteinExistence type="predicted"/>
<feature type="region of interest" description="Disordered" evidence="1">
    <location>
        <begin position="71"/>
        <end position="93"/>
    </location>
</feature>
<evidence type="ECO:0000313" key="3">
    <source>
        <dbReference type="Proteomes" id="UP000266313"/>
    </source>
</evidence>
<keyword evidence="3" id="KW-1185">Reference proteome</keyword>
<accession>A0A250KVC3</accession>
<evidence type="ECO:0000313" key="2">
    <source>
        <dbReference type="EMBL" id="BBA35623.1"/>
    </source>
</evidence>
<dbReference type="KEGG" id="mmai:sS8_3686"/>
<organism evidence="2 3">
    <name type="scientific">Methylocaldum marinum</name>
    <dbReference type="NCBI Taxonomy" id="1432792"/>
    <lineage>
        <taxon>Bacteria</taxon>
        <taxon>Pseudomonadati</taxon>
        <taxon>Pseudomonadota</taxon>
        <taxon>Gammaproteobacteria</taxon>
        <taxon>Methylococcales</taxon>
        <taxon>Methylococcaceae</taxon>
        <taxon>Methylocaldum</taxon>
    </lineage>
</organism>